<dbReference type="Pfam" id="PF03133">
    <property type="entry name" value="TTL"/>
    <property type="match status" value="1"/>
</dbReference>
<dbReference type="GO" id="GO:0015630">
    <property type="term" value="C:microtubule cytoskeleton"/>
    <property type="evidence" value="ECO:0007669"/>
    <property type="project" value="TreeGrafter"/>
</dbReference>
<dbReference type="GO" id="GO:0070736">
    <property type="term" value="F:protein-glycine ligase activity, initiating"/>
    <property type="evidence" value="ECO:0007669"/>
    <property type="project" value="TreeGrafter"/>
</dbReference>
<reference evidence="7 8" key="1">
    <citation type="journal article" date="2015" name="Sci. Rep.">
        <title>Genome of the facultative scuticociliatosis pathogen Pseudocohnilembus persalinus provides insight into its virulence through horizontal gene transfer.</title>
        <authorList>
            <person name="Xiong J."/>
            <person name="Wang G."/>
            <person name="Cheng J."/>
            <person name="Tian M."/>
            <person name="Pan X."/>
            <person name="Warren A."/>
            <person name="Jiang C."/>
            <person name="Yuan D."/>
            <person name="Miao W."/>
        </authorList>
    </citation>
    <scope>NUCLEOTIDE SEQUENCE [LARGE SCALE GENOMIC DNA]</scope>
    <source>
        <strain evidence="7">36N120E</strain>
    </source>
</reference>
<evidence type="ECO:0000313" key="8">
    <source>
        <dbReference type="Proteomes" id="UP000054937"/>
    </source>
</evidence>
<evidence type="ECO:0000256" key="2">
    <source>
        <dbReference type="ARBA" id="ARBA00022490"/>
    </source>
</evidence>
<dbReference type="InParanoid" id="A0A0V0QL59"/>
<dbReference type="PANTHER" id="PTHR45870:SF2">
    <property type="entry name" value="TUBULIN MONOGLYCYLASE TTLL3"/>
    <property type="match status" value="1"/>
</dbReference>
<keyword evidence="4" id="KW-0547">Nucleotide-binding</keyword>
<evidence type="ECO:0000256" key="6">
    <source>
        <dbReference type="SAM" id="MobiDB-lite"/>
    </source>
</evidence>
<dbReference type="InterPro" id="IPR051437">
    <property type="entry name" value="TTLL_monoglycylase"/>
</dbReference>
<keyword evidence="3" id="KW-0436">Ligase</keyword>
<evidence type="ECO:0000256" key="5">
    <source>
        <dbReference type="ARBA" id="ARBA00022840"/>
    </source>
</evidence>
<feature type="region of interest" description="Disordered" evidence="6">
    <location>
        <begin position="70"/>
        <end position="95"/>
    </location>
</feature>
<dbReference type="PROSITE" id="PS51221">
    <property type="entry name" value="TTL"/>
    <property type="match status" value="1"/>
</dbReference>
<dbReference type="Proteomes" id="UP000054937">
    <property type="component" value="Unassembled WGS sequence"/>
</dbReference>
<evidence type="ECO:0000256" key="3">
    <source>
        <dbReference type="ARBA" id="ARBA00022598"/>
    </source>
</evidence>
<protein>
    <recommendedName>
        <fullName evidence="9">Tubulin-tyrosine ligase/Tubulin polyglutamylase</fullName>
    </recommendedName>
</protein>
<sequence length="653" mass="77666">MVEYFSQKNLQEQLNKLIKFAAIPGKYKFRDKISFLQLFTVKSLNYDIKKRFSDLREIKFQKKLLKEKLKQQKQKNMNQDSDSSESEDENSQDDMKIQESAGITDIQQWKKKNNVDPKTKVYIVKGGYHNLREGFERRGWVKNQDPFSPCFDYKWTTKIIDIQFDCLSENQIVNHFDQSQCITSKFGLPKSLRSLIYNDDVDIDNFFPRCYDLGDTQGFQDFIENYKFTKVESFLRQVFKVYNKVYLQEDQVLTLDMKLKIELACAICNRRNMPFFETYNLAINDIYPVVSPQEYDFLFQDLDFSKQQQKQQQQQKSYKPKVSNKKNGKIKQNKLDQKNIENMETKINSELQQLEQNQQQLDNNSIKNEFQQDQENHEVYNKEQKIELFNQIEKTLQEVKKKDPQYEMSGDKNIWIIKPNYLSRARGIKLFTSIDKILDLTVGKSKIQYVAQKYIENPLIIKRKKFDIRQWVIVQDFNPPKIWFWEECYARFCSKDYNENELFNKNSHLTNNSVNKKGKNEDIEENMWDQQQLAEHLKSISQDQSDVFYEKIQPKLKQIIIYSIKSCQDQIAGRKNSMELFGYDFMIDESFNPWLIEVNSSPTMEHSTSITSKLVTRLLDDVLKVTVDYQFAKKQKQKSIDTGGFKLIYNGND</sequence>
<dbReference type="InterPro" id="IPR004344">
    <property type="entry name" value="TTL/TTLL_fam"/>
</dbReference>
<dbReference type="AlphaFoldDB" id="A0A0V0QL59"/>
<dbReference type="GO" id="GO:0005737">
    <property type="term" value="C:cytoplasm"/>
    <property type="evidence" value="ECO:0007669"/>
    <property type="project" value="UniProtKB-SubCell"/>
</dbReference>
<organism evidence="7 8">
    <name type="scientific">Pseudocohnilembus persalinus</name>
    <name type="common">Ciliate</name>
    <dbReference type="NCBI Taxonomy" id="266149"/>
    <lineage>
        <taxon>Eukaryota</taxon>
        <taxon>Sar</taxon>
        <taxon>Alveolata</taxon>
        <taxon>Ciliophora</taxon>
        <taxon>Intramacronucleata</taxon>
        <taxon>Oligohymenophorea</taxon>
        <taxon>Scuticociliatia</taxon>
        <taxon>Philasterida</taxon>
        <taxon>Pseudocohnilembidae</taxon>
        <taxon>Pseudocohnilembus</taxon>
    </lineage>
</organism>
<evidence type="ECO:0000313" key="7">
    <source>
        <dbReference type="EMBL" id="KRX02871.1"/>
    </source>
</evidence>
<evidence type="ECO:0000256" key="1">
    <source>
        <dbReference type="ARBA" id="ARBA00004496"/>
    </source>
</evidence>
<keyword evidence="2" id="KW-0963">Cytoplasm</keyword>
<comment type="subcellular location">
    <subcellularLocation>
        <location evidence="1">Cytoplasm</location>
    </subcellularLocation>
</comment>
<dbReference type="OrthoDB" id="10255472at2759"/>
<dbReference type="SUPFAM" id="SSF56059">
    <property type="entry name" value="Glutathione synthetase ATP-binding domain-like"/>
    <property type="match status" value="1"/>
</dbReference>
<evidence type="ECO:0008006" key="9">
    <source>
        <dbReference type="Google" id="ProtNLM"/>
    </source>
</evidence>
<comment type="caution">
    <text evidence="7">The sequence shown here is derived from an EMBL/GenBank/DDBJ whole genome shotgun (WGS) entry which is preliminary data.</text>
</comment>
<dbReference type="GO" id="GO:0005524">
    <property type="term" value="F:ATP binding"/>
    <property type="evidence" value="ECO:0007669"/>
    <property type="project" value="UniProtKB-KW"/>
</dbReference>
<feature type="region of interest" description="Disordered" evidence="6">
    <location>
        <begin position="310"/>
        <end position="339"/>
    </location>
</feature>
<dbReference type="PANTHER" id="PTHR45870">
    <property type="entry name" value="TUBULIN MONOGLYCYLASE TTLL3"/>
    <property type="match status" value="1"/>
</dbReference>
<feature type="compositionally biased region" description="Acidic residues" evidence="6">
    <location>
        <begin position="82"/>
        <end position="92"/>
    </location>
</feature>
<proteinExistence type="predicted"/>
<feature type="compositionally biased region" description="Basic residues" evidence="6">
    <location>
        <begin position="318"/>
        <end position="332"/>
    </location>
</feature>
<dbReference type="EMBL" id="LDAU01000151">
    <property type="protein sequence ID" value="KRX02871.1"/>
    <property type="molecule type" value="Genomic_DNA"/>
</dbReference>
<keyword evidence="5" id="KW-0067">ATP-binding</keyword>
<accession>A0A0V0QL59</accession>
<gene>
    <name evidence="7" type="ORF">PPERSA_04074</name>
</gene>
<keyword evidence="8" id="KW-1185">Reference proteome</keyword>
<dbReference type="OMA" id="NIDEPQM"/>
<evidence type="ECO:0000256" key="4">
    <source>
        <dbReference type="ARBA" id="ARBA00022741"/>
    </source>
</evidence>
<name>A0A0V0QL59_PSEPJ</name>
<dbReference type="Gene3D" id="3.30.470.20">
    <property type="entry name" value="ATP-grasp fold, B domain"/>
    <property type="match status" value="1"/>
</dbReference>